<gene>
    <name evidence="1" type="ORF">KK488_18325</name>
</gene>
<evidence type="ECO:0008006" key="3">
    <source>
        <dbReference type="Google" id="ProtNLM"/>
    </source>
</evidence>
<proteinExistence type="predicted"/>
<dbReference type="AlphaFoldDB" id="A0A9X1DEU8"/>
<dbReference type="Proteomes" id="UP001138757">
    <property type="component" value="Unassembled WGS sequence"/>
</dbReference>
<keyword evidence="2" id="KW-1185">Reference proteome</keyword>
<evidence type="ECO:0000313" key="2">
    <source>
        <dbReference type="Proteomes" id="UP001138757"/>
    </source>
</evidence>
<dbReference type="EMBL" id="JAHGAW010000013">
    <property type="protein sequence ID" value="MBT2188905.1"/>
    <property type="molecule type" value="Genomic_DNA"/>
</dbReference>
<evidence type="ECO:0000313" key="1">
    <source>
        <dbReference type="EMBL" id="MBT2188905.1"/>
    </source>
</evidence>
<comment type="caution">
    <text evidence="1">The sequence shown here is derived from an EMBL/GenBank/DDBJ whole genome shotgun (WGS) entry which is preliminary data.</text>
</comment>
<protein>
    <recommendedName>
        <fullName evidence="3">STAS/SEC14 domain-containing protein</fullName>
    </recommendedName>
</protein>
<accession>A0A9X1DEU8</accession>
<reference evidence="1" key="1">
    <citation type="submission" date="2021-05" db="EMBL/GenBank/DDBJ databases">
        <title>Genome of Sphingobium sp. strain.</title>
        <authorList>
            <person name="Fan R."/>
        </authorList>
    </citation>
    <scope>NUCLEOTIDE SEQUENCE</scope>
    <source>
        <strain evidence="1">H33</strain>
    </source>
</reference>
<name>A0A9X1DEU8_9SPHN</name>
<sequence>MYGHLSFEADLADGFVTVSGAGMWSAERAATHFRDLERAILKIRREHGAVRVLVDLHAAAVQTAETAAVVREWTGRIYRAADRVAVVCATALLAMQIKRMADVDTLATFHEIGPAEQWIGPRRKSA</sequence>
<dbReference type="RefSeq" id="WP_214625158.1">
    <property type="nucleotide sequence ID" value="NZ_JAHGAW010000013.1"/>
</dbReference>
<organism evidence="1 2">
    <name type="scientific">Sphingobium nicotianae</name>
    <dbReference type="NCBI Taxonomy" id="2782607"/>
    <lineage>
        <taxon>Bacteria</taxon>
        <taxon>Pseudomonadati</taxon>
        <taxon>Pseudomonadota</taxon>
        <taxon>Alphaproteobacteria</taxon>
        <taxon>Sphingomonadales</taxon>
        <taxon>Sphingomonadaceae</taxon>
        <taxon>Sphingobium</taxon>
    </lineage>
</organism>